<dbReference type="Proteomes" id="UP001319060">
    <property type="component" value="Unassembled WGS sequence"/>
</dbReference>
<comment type="similarity">
    <text evidence="1 2">Belongs to the short-chain dehydrogenases/reductases (SDR) family.</text>
</comment>
<sequence length="241" mass="25950">MKFALITGATGAIGKKISHMLASKGYQLYLHYNSNENTALALKNDLTNQFSINVALVSADLSKPEGPQFLLDQICDPLDVLVYNCGAAHYGLLTDFTEQSIRETMQLHLLSAITVSKGLIPSMVQKKSGKLIMISSVWGEVGAACETVYSAAKGGLNAFVKALSKEVAPSHIQVNCVSPGVISTPMLDQFSEEEKQALAEDIPAGRFGKPEEVAHAVEFLISNKSDYISGHILSINGSWFT</sequence>
<dbReference type="RefSeq" id="WP_188402632.1">
    <property type="nucleotide sequence ID" value="NZ_BMCE01000002.1"/>
</dbReference>
<protein>
    <submittedName>
        <fullName evidence="3">SDR family oxidoreductase</fullName>
    </submittedName>
</protein>
<accession>A0ABS2ZGA5</accession>
<comment type="caution">
    <text evidence="3">The sequence shown here is derived from an EMBL/GenBank/DDBJ whole genome shotgun (WGS) entry which is preliminary data.</text>
</comment>
<dbReference type="InterPro" id="IPR050259">
    <property type="entry name" value="SDR"/>
</dbReference>
<dbReference type="PANTHER" id="PTHR42879">
    <property type="entry name" value="3-OXOACYL-(ACYL-CARRIER-PROTEIN) REDUCTASE"/>
    <property type="match status" value="1"/>
</dbReference>
<organism evidence="3 4">
    <name type="scientific">Fictibacillus barbaricus</name>
    <dbReference type="NCBI Taxonomy" id="182136"/>
    <lineage>
        <taxon>Bacteria</taxon>
        <taxon>Bacillati</taxon>
        <taxon>Bacillota</taxon>
        <taxon>Bacilli</taxon>
        <taxon>Bacillales</taxon>
        <taxon>Fictibacillaceae</taxon>
        <taxon>Fictibacillus</taxon>
    </lineage>
</organism>
<dbReference type="EMBL" id="JAFHKS010000043">
    <property type="protein sequence ID" value="MBN3545780.1"/>
    <property type="molecule type" value="Genomic_DNA"/>
</dbReference>
<gene>
    <name evidence="3" type="ORF">JYA64_10785</name>
</gene>
<dbReference type="InterPro" id="IPR036291">
    <property type="entry name" value="NAD(P)-bd_dom_sf"/>
</dbReference>
<name>A0ABS2ZGA5_9BACL</name>
<evidence type="ECO:0000313" key="4">
    <source>
        <dbReference type="Proteomes" id="UP001319060"/>
    </source>
</evidence>
<evidence type="ECO:0000256" key="2">
    <source>
        <dbReference type="RuleBase" id="RU000363"/>
    </source>
</evidence>
<keyword evidence="4" id="KW-1185">Reference proteome</keyword>
<dbReference type="Pfam" id="PF00106">
    <property type="entry name" value="adh_short"/>
    <property type="match status" value="1"/>
</dbReference>
<dbReference type="Gene3D" id="3.40.50.720">
    <property type="entry name" value="NAD(P)-binding Rossmann-like Domain"/>
    <property type="match status" value="1"/>
</dbReference>
<dbReference type="SUPFAM" id="SSF51735">
    <property type="entry name" value="NAD(P)-binding Rossmann-fold domains"/>
    <property type="match status" value="1"/>
</dbReference>
<proteinExistence type="inferred from homology"/>
<dbReference type="PRINTS" id="PR00080">
    <property type="entry name" value="SDRFAMILY"/>
</dbReference>
<dbReference type="NCBIfam" id="NF047420">
    <property type="entry name" value="EF_P_mod_YmfI"/>
    <property type="match status" value="1"/>
</dbReference>
<dbReference type="PROSITE" id="PS00061">
    <property type="entry name" value="ADH_SHORT"/>
    <property type="match status" value="1"/>
</dbReference>
<evidence type="ECO:0000313" key="3">
    <source>
        <dbReference type="EMBL" id="MBN3545780.1"/>
    </source>
</evidence>
<dbReference type="InterPro" id="IPR002347">
    <property type="entry name" value="SDR_fam"/>
</dbReference>
<evidence type="ECO:0000256" key="1">
    <source>
        <dbReference type="ARBA" id="ARBA00006484"/>
    </source>
</evidence>
<dbReference type="PRINTS" id="PR00081">
    <property type="entry name" value="GDHRDH"/>
</dbReference>
<dbReference type="InterPro" id="IPR020904">
    <property type="entry name" value="Sc_DH/Rdtase_CS"/>
</dbReference>
<dbReference type="PANTHER" id="PTHR42879:SF2">
    <property type="entry name" value="3-OXOACYL-[ACYL-CARRIER-PROTEIN] REDUCTASE FABG"/>
    <property type="match status" value="1"/>
</dbReference>
<reference evidence="3 4" key="1">
    <citation type="submission" date="2021-01" db="EMBL/GenBank/DDBJ databases">
        <title>Genome Sequencing of Type Strains.</title>
        <authorList>
            <person name="Lemaire J.F."/>
            <person name="Inderbitzin P."/>
            <person name="Collins S.B."/>
            <person name="Wespe N."/>
            <person name="Knight-Connoni V."/>
        </authorList>
    </citation>
    <scope>NUCLEOTIDE SEQUENCE [LARGE SCALE GENOMIC DNA]</scope>
    <source>
        <strain evidence="3 4">DSM 14730</strain>
    </source>
</reference>